<feature type="transmembrane region" description="Helical" evidence="5">
    <location>
        <begin position="175"/>
        <end position="198"/>
    </location>
</feature>
<dbReference type="AlphaFoldDB" id="A0AAU9DNY8"/>
<feature type="transmembrane region" description="Helical" evidence="5">
    <location>
        <begin position="104"/>
        <end position="122"/>
    </location>
</feature>
<evidence type="ECO:0000259" key="6">
    <source>
        <dbReference type="Pfam" id="PF01699"/>
    </source>
</evidence>
<protein>
    <submittedName>
        <fullName evidence="7">Sodium:calcium antiporter</fullName>
    </submittedName>
</protein>
<dbReference type="PANTHER" id="PTHR10846:SF8">
    <property type="entry name" value="INNER MEMBRANE PROTEIN YRBG"/>
    <property type="match status" value="1"/>
</dbReference>
<dbReference type="GO" id="GO:0006874">
    <property type="term" value="P:intracellular calcium ion homeostasis"/>
    <property type="evidence" value="ECO:0007669"/>
    <property type="project" value="TreeGrafter"/>
</dbReference>
<dbReference type="InterPro" id="IPR004837">
    <property type="entry name" value="NaCa_Exmemb"/>
</dbReference>
<dbReference type="Pfam" id="PF01699">
    <property type="entry name" value="Na_Ca_ex"/>
    <property type="match status" value="2"/>
</dbReference>
<dbReference type="PANTHER" id="PTHR10846">
    <property type="entry name" value="SODIUM/POTASSIUM/CALCIUM EXCHANGER"/>
    <property type="match status" value="1"/>
</dbReference>
<accession>A0AAU9DNY8</accession>
<dbReference type="Proteomes" id="UP001321582">
    <property type="component" value="Chromosome"/>
</dbReference>
<keyword evidence="8" id="KW-1185">Reference proteome</keyword>
<evidence type="ECO:0000256" key="3">
    <source>
        <dbReference type="ARBA" id="ARBA00022989"/>
    </source>
</evidence>
<feature type="domain" description="Sodium/calcium exchanger membrane region" evidence="6">
    <location>
        <begin position="177"/>
        <end position="314"/>
    </location>
</feature>
<evidence type="ECO:0000256" key="2">
    <source>
        <dbReference type="ARBA" id="ARBA00022692"/>
    </source>
</evidence>
<dbReference type="Gene3D" id="1.20.1420.30">
    <property type="entry name" value="NCX, central ion-binding region"/>
    <property type="match status" value="1"/>
</dbReference>
<evidence type="ECO:0000256" key="5">
    <source>
        <dbReference type="SAM" id="Phobius"/>
    </source>
</evidence>
<evidence type="ECO:0000313" key="7">
    <source>
        <dbReference type="EMBL" id="BDU50098.1"/>
    </source>
</evidence>
<feature type="transmembrane region" description="Helical" evidence="5">
    <location>
        <begin position="272"/>
        <end position="289"/>
    </location>
</feature>
<dbReference type="RefSeq" id="WP_307905034.1">
    <property type="nucleotide sequence ID" value="NZ_AP027059.1"/>
</dbReference>
<evidence type="ECO:0000313" key="8">
    <source>
        <dbReference type="Proteomes" id="UP001321582"/>
    </source>
</evidence>
<keyword evidence="2 5" id="KW-0812">Transmembrane</keyword>
<dbReference type="Gene3D" id="6.10.280.80">
    <property type="entry name" value="NCX, peripheral helical region"/>
    <property type="match status" value="1"/>
</dbReference>
<dbReference type="GO" id="GO:0005262">
    <property type="term" value="F:calcium channel activity"/>
    <property type="evidence" value="ECO:0007669"/>
    <property type="project" value="TreeGrafter"/>
</dbReference>
<feature type="transmembrane region" description="Helical" evidence="5">
    <location>
        <begin position="128"/>
        <end position="147"/>
    </location>
</feature>
<feature type="transmembrane region" description="Helical" evidence="5">
    <location>
        <begin position="296"/>
        <end position="314"/>
    </location>
</feature>
<feature type="transmembrane region" description="Helical" evidence="5">
    <location>
        <begin position="210"/>
        <end position="232"/>
    </location>
</feature>
<evidence type="ECO:0000256" key="4">
    <source>
        <dbReference type="ARBA" id="ARBA00023136"/>
    </source>
</evidence>
<dbReference type="GO" id="GO:0008273">
    <property type="term" value="F:calcium, potassium:sodium antiporter activity"/>
    <property type="evidence" value="ECO:0007669"/>
    <property type="project" value="TreeGrafter"/>
</dbReference>
<dbReference type="InterPro" id="IPR004481">
    <property type="entry name" value="K/Na/Ca-exchanger"/>
</dbReference>
<dbReference type="InterPro" id="IPR044880">
    <property type="entry name" value="NCX_ion-bd_dom_sf"/>
</dbReference>
<dbReference type="GO" id="GO:0005886">
    <property type="term" value="C:plasma membrane"/>
    <property type="evidence" value="ECO:0007669"/>
    <property type="project" value="TreeGrafter"/>
</dbReference>
<evidence type="ECO:0000256" key="1">
    <source>
        <dbReference type="ARBA" id="ARBA00004141"/>
    </source>
</evidence>
<dbReference type="KEGG" id="haby:HLVA_06670"/>
<dbReference type="EMBL" id="AP027059">
    <property type="protein sequence ID" value="BDU50098.1"/>
    <property type="molecule type" value="Genomic_DNA"/>
</dbReference>
<gene>
    <name evidence="7" type="ORF">HLVA_06670</name>
</gene>
<keyword evidence="3 5" id="KW-1133">Transmembrane helix</keyword>
<feature type="transmembrane region" description="Helical" evidence="5">
    <location>
        <begin position="77"/>
        <end position="97"/>
    </location>
</feature>
<reference evidence="7 8" key="1">
    <citation type="submission" date="2022-11" db="EMBL/GenBank/DDBJ databases">
        <title>Haliovirga abyssi gen. nov., sp. nov., a mesophilic fermentative bacterium isolated from the Iheya North hydrothermal field and the proposal of Haliovirgaceae fam. nov.</title>
        <authorList>
            <person name="Miyazaki U."/>
            <person name="Tame A."/>
            <person name="Miyazaki J."/>
            <person name="Takai K."/>
            <person name="Sawayama S."/>
            <person name="Kitajima M."/>
            <person name="Okamoto A."/>
            <person name="Nakagawa S."/>
        </authorList>
    </citation>
    <scope>NUCLEOTIDE SEQUENCE [LARGE SCALE GENOMIC DNA]</scope>
    <source>
        <strain evidence="7 8">IC12</strain>
    </source>
</reference>
<feature type="transmembrane region" description="Helical" evidence="5">
    <location>
        <begin position="244"/>
        <end position="266"/>
    </location>
</feature>
<name>A0AAU9DNY8_9FUSO</name>
<organism evidence="7 8">
    <name type="scientific">Haliovirga abyssi</name>
    <dbReference type="NCBI Taxonomy" id="2996794"/>
    <lineage>
        <taxon>Bacteria</taxon>
        <taxon>Fusobacteriati</taxon>
        <taxon>Fusobacteriota</taxon>
        <taxon>Fusobacteriia</taxon>
        <taxon>Fusobacteriales</taxon>
        <taxon>Haliovirgaceae</taxon>
        <taxon>Haliovirga</taxon>
    </lineage>
</organism>
<keyword evidence="4 5" id="KW-0472">Membrane</keyword>
<dbReference type="NCBIfam" id="TIGR00367">
    <property type="entry name" value="calcium/sodium antiporter"/>
    <property type="match status" value="1"/>
</dbReference>
<feature type="domain" description="Sodium/calcium exchanger membrane region" evidence="6">
    <location>
        <begin position="4"/>
        <end position="145"/>
    </location>
</feature>
<proteinExistence type="predicted"/>
<sequence>MVNIILLVIGFILLIKGADLLVDGSVKISRKLSIPELIIGLTLVSAGTSAPELVVSILASVRGDGGIAISNVLGSNIANISLVMGISLVLATITIGISTLKYEIPFLLVISMSLLAMLRNNSGTITKYDGFVLLGFLTIFVSYLFALSKSNKDMEKQILSELEEIEKNESSWRDIIIFTGIGLVILSIGGELTVSNAVAIAKKLGVSQVLIGATIVALGTSLPELVTSIIAAKKGSADMMVGNIIGSNIFNILTVLGISSLFNNLVPDRAPYFDSIYGISIIILVYILSKLRKSKLGIGTGILLLISYVVYVYIGVKIG</sequence>
<comment type="subcellular location">
    <subcellularLocation>
        <location evidence="1">Membrane</location>
        <topology evidence="1">Multi-pass membrane protein</topology>
    </subcellularLocation>
</comment>